<dbReference type="RefSeq" id="WP_264987389.1">
    <property type="nucleotide sequence ID" value="NZ_BRZA01000001.1"/>
</dbReference>
<dbReference type="Proteomes" id="UP001065593">
    <property type="component" value="Unassembled WGS sequence"/>
</dbReference>
<reference evidence="1" key="1">
    <citation type="submission" date="2022-08" db="EMBL/GenBank/DDBJ databases">
        <title>Draft genome sequence of Lysinibacillus sp. strain KH24.</title>
        <authorList>
            <person name="Kanbe H."/>
            <person name="Itoh H."/>
        </authorList>
    </citation>
    <scope>NUCLEOTIDE SEQUENCE</scope>
    <source>
        <strain evidence="1">KH24</strain>
    </source>
</reference>
<evidence type="ECO:0008006" key="3">
    <source>
        <dbReference type="Google" id="ProtNLM"/>
    </source>
</evidence>
<evidence type="ECO:0000313" key="2">
    <source>
        <dbReference type="Proteomes" id="UP001065593"/>
    </source>
</evidence>
<gene>
    <name evidence="1" type="primary">ykzS</name>
    <name evidence="1" type="ORF">LYSBPC_07970</name>
</gene>
<protein>
    <recommendedName>
        <fullName evidence="3">Abortive phage infection protein</fullName>
    </recommendedName>
</protein>
<proteinExistence type="predicted"/>
<name>A0ABQ5NH29_9BACI</name>
<organism evidence="1 2">
    <name type="scientific">Lysinibacillus piscis</name>
    <dbReference type="NCBI Taxonomy" id="2518931"/>
    <lineage>
        <taxon>Bacteria</taxon>
        <taxon>Bacillati</taxon>
        <taxon>Bacillota</taxon>
        <taxon>Bacilli</taxon>
        <taxon>Bacillales</taxon>
        <taxon>Bacillaceae</taxon>
        <taxon>Lysinibacillus</taxon>
    </lineage>
</organism>
<comment type="caution">
    <text evidence="1">The sequence shown here is derived from an EMBL/GenBank/DDBJ whole genome shotgun (WGS) entry which is preliminary data.</text>
</comment>
<sequence>MEKYEEMLLQLEKGELQQIEITKEQFYEFREILVKHPLFKHFRGEAKQGGYIIYTYQDIPRS</sequence>
<dbReference type="EMBL" id="BRZA01000001">
    <property type="protein sequence ID" value="GLC87670.1"/>
    <property type="molecule type" value="Genomic_DNA"/>
</dbReference>
<keyword evidence="2" id="KW-1185">Reference proteome</keyword>
<evidence type="ECO:0000313" key="1">
    <source>
        <dbReference type="EMBL" id="GLC87670.1"/>
    </source>
</evidence>
<accession>A0ABQ5NH29</accession>